<gene>
    <name evidence="2" type="ORF">I4J41_03490</name>
</gene>
<dbReference type="EMBL" id="JADQUG010000008">
    <property type="protein sequence ID" value="MBG9353695.1"/>
    <property type="molecule type" value="Genomic_DNA"/>
</dbReference>
<organism evidence="2 3">
    <name type="scientific">Corynebacterium belfantii</name>
    <dbReference type="NCBI Taxonomy" id="2014537"/>
    <lineage>
        <taxon>Bacteria</taxon>
        <taxon>Bacillati</taxon>
        <taxon>Actinomycetota</taxon>
        <taxon>Actinomycetes</taxon>
        <taxon>Mycobacteriales</taxon>
        <taxon>Corynebacteriaceae</taxon>
        <taxon>Corynebacterium</taxon>
    </lineage>
</organism>
<feature type="region of interest" description="Disordered" evidence="1">
    <location>
        <begin position="1"/>
        <end position="32"/>
    </location>
</feature>
<sequence>MAERNMADRCADTGSGNEEHTGDKNDPPAGTKRVAFAVNNSHGSGGNEQHVLFVT</sequence>
<evidence type="ECO:0000256" key="1">
    <source>
        <dbReference type="SAM" id="MobiDB-lite"/>
    </source>
</evidence>
<name>A0ABS0LB87_9CORY</name>
<protein>
    <submittedName>
        <fullName evidence="2">Uncharacterized protein</fullName>
    </submittedName>
</protein>
<dbReference type="Proteomes" id="UP000615580">
    <property type="component" value="Unassembled WGS sequence"/>
</dbReference>
<evidence type="ECO:0000313" key="3">
    <source>
        <dbReference type="Proteomes" id="UP000615580"/>
    </source>
</evidence>
<dbReference type="RefSeq" id="WP_159461313.1">
    <property type="nucleotide sequence ID" value="NZ_CBCSFR010000020.1"/>
</dbReference>
<reference evidence="2 3" key="1">
    <citation type="journal article" date="2020" name="J. Clin. Microbiol.">
        <title>Assessing the Genetic Diversity of Austrian Corynebacterium diphtheriae Clinical Isolates, 2011-2019.</title>
        <authorList>
            <person name="Schaeffer J."/>
            <person name="Huhulescu S."/>
            <person name="Stoeger A."/>
            <person name="Allerberger F."/>
            <person name="Ruppitsch W."/>
        </authorList>
    </citation>
    <scope>NUCLEOTIDE SEQUENCE [LARGE SCALE GENOMIC DNA]</scope>
    <source>
        <strain evidence="2 3">04-17</strain>
    </source>
</reference>
<feature type="compositionally biased region" description="Basic and acidic residues" evidence="1">
    <location>
        <begin position="1"/>
        <end position="26"/>
    </location>
</feature>
<evidence type="ECO:0000313" key="2">
    <source>
        <dbReference type="EMBL" id="MBG9353695.1"/>
    </source>
</evidence>
<proteinExistence type="predicted"/>
<comment type="caution">
    <text evidence="2">The sequence shown here is derived from an EMBL/GenBank/DDBJ whole genome shotgun (WGS) entry which is preliminary data.</text>
</comment>
<accession>A0ABS0LB87</accession>
<keyword evidence="3" id="KW-1185">Reference proteome</keyword>